<dbReference type="PANTHER" id="PTHR42776">
    <property type="entry name" value="SERINE PEPTIDASE S9 FAMILY MEMBER"/>
    <property type="match status" value="1"/>
</dbReference>
<evidence type="ECO:0000313" key="4">
    <source>
        <dbReference type="EMBL" id="QPC99329.1"/>
    </source>
</evidence>
<dbReference type="Pfam" id="PF00326">
    <property type="entry name" value="Peptidase_S9"/>
    <property type="match status" value="1"/>
</dbReference>
<dbReference type="SUPFAM" id="SSF82171">
    <property type="entry name" value="DPP6 N-terminal domain-like"/>
    <property type="match status" value="1"/>
</dbReference>
<accession>A0A7S8F503</accession>
<dbReference type="PANTHER" id="PTHR42776:SF27">
    <property type="entry name" value="DIPEPTIDYL PEPTIDASE FAMILY MEMBER 6"/>
    <property type="match status" value="1"/>
</dbReference>
<dbReference type="Proteomes" id="UP000594459">
    <property type="component" value="Chromosome"/>
</dbReference>
<dbReference type="InterPro" id="IPR029058">
    <property type="entry name" value="AB_hydrolase_fold"/>
</dbReference>
<keyword evidence="1" id="KW-0378">Hydrolase</keyword>
<evidence type="ECO:0000256" key="2">
    <source>
        <dbReference type="SAM" id="SignalP"/>
    </source>
</evidence>
<dbReference type="RefSeq" id="WP_200982605.1">
    <property type="nucleotide sequence ID" value="NZ_CP064654.1"/>
</dbReference>
<dbReference type="GO" id="GO:0006508">
    <property type="term" value="P:proteolysis"/>
    <property type="evidence" value="ECO:0007669"/>
    <property type="project" value="InterPro"/>
</dbReference>
<dbReference type="AlphaFoldDB" id="A0A7S8F503"/>
<feature type="signal peptide" evidence="2">
    <location>
        <begin position="1"/>
        <end position="27"/>
    </location>
</feature>
<keyword evidence="2" id="KW-0732">Signal</keyword>
<proteinExistence type="predicted"/>
<organism evidence="4 5">
    <name type="scientific">Qipengyuania soli</name>
    <dbReference type="NCBI Taxonomy" id="2782568"/>
    <lineage>
        <taxon>Bacteria</taxon>
        <taxon>Pseudomonadati</taxon>
        <taxon>Pseudomonadota</taxon>
        <taxon>Alphaproteobacteria</taxon>
        <taxon>Sphingomonadales</taxon>
        <taxon>Erythrobacteraceae</taxon>
        <taxon>Qipengyuania</taxon>
    </lineage>
</organism>
<evidence type="ECO:0000259" key="3">
    <source>
        <dbReference type="Pfam" id="PF00326"/>
    </source>
</evidence>
<gene>
    <name evidence="4" type="ORF">IRL76_01770</name>
</gene>
<dbReference type="EMBL" id="CP064654">
    <property type="protein sequence ID" value="QPC99329.1"/>
    <property type="molecule type" value="Genomic_DNA"/>
</dbReference>
<feature type="domain" description="Peptidase S9 prolyl oligopeptidase catalytic" evidence="3">
    <location>
        <begin position="459"/>
        <end position="658"/>
    </location>
</feature>
<evidence type="ECO:0000313" key="5">
    <source>
        <dbReference type="Proteomes" id="UP000594459"/>
    </source>
</evidence>
<evidence type="ECO:0000256" key="1">
    <source>
        <dbReference type="ARBA" id="ARBA00022801"/>
    </source>
</evidence>
<reference evidence="4 5" key="1">
    <citation type="submission" date="2020-11" db="EMBL/GenBank/DDBJ databases">
        <title>The genome sequence of Erythrobacter sp. 6D36.</title>
        <authorList>
            <person name="Liu Y."/>
        </authorList>
    </citation>
    <scope>NUCLEOTIDE SEQUENCE [LARGE SCALE GENOMIC DNA]</scope>
    <source>
        <strain evidence="4 5">6D36</strain>
    </source>
</reference>
<feature type="chain" id="PRO_5032789835" evidence="2">
    <location>
        <begin position="28"/>
        <end position="665"/>
    </location>
</feature>
<dbReference type="InterPro" id="IPR001375">
    <property type="entry name" value="Peptidase_S9_cat"/>
</dbReference>
<protein>
    <submittedName>
        <fullName evidence="4">S9 family peptidase</fullName>
    </submittedName>
</protein>
<keyword evidence="5" id="KW-1185">Reference proteome</keyword>
<dbReference type="GO" id="GO:0004252">
    <property type="term" value="F:serine-type endopeptidase activity"/>
    <property type="evidence" value="ECO:0007669"/>
    <property type="project" value="TreeGrafter"/>
</dbReference>
<dbReference type="SUPFAM" id="SSF53474">
    <property type="entry name" value="alpha/beta-Hydrolases"/>
    <property type="match status" value="1"/>
</dbReference>
<dbReference type="Gene3D" id="3.40.50.1820">
    <property type="entry name" value="alpha/beta hydrolase"/>
    <property type="match status" value="1"/>
</dbReference>
<dbReference type="KEGG" id="qso:IRL76_01770"/>
<sequence>MKAYRTALRSALAGALLLSTAPLAVQAQAPTVPIDVWALREVVTSVSVSPDGQHILVLKTESKEGDYVMEIYKSDDLSKPWRRLNADPMEIIGARWVNDNYIFGTAWEVVRKSVSRPEDDVRGYKSFSYSLADNKFSSSEGNLNVVNLLRDEPNHILVSSGRSVQSGDAVDPFEAFRPRAYYRYNLETGAKELLYKGNDKFPTAVFDNQGNPRFTSSVEPGSHLQKFYYRLPGEGSWTEYSTSYDLDSHDNLYRVLSGFQGLVGFKDEDPTVGYMLDTAEGDKAALWEFDFKTGKIGQKLFEAPNSDVIGIQTSSMSWAGDNHLTAALYPGEMLERHWFDPKEQALYDALSKQIPEAWQVWITSRSRDGNTMIVNNAGPKDPGSFWLVRNGRMSKLGSTNPLLRPEQLADVQFINYKARDGRTIPAYLTVPQGKGPFPLVVLPHGGPHVNEIVTYDEWSQFLANQGYMVLQPQYRISTGWGKSHFDAGYGEHGGKMQDDLDDGALALVTQGLVDRNRIAMFGWSYGGYAALASTTRDPQIYQCAIAGAAVADPEKVYNLRRNPYSPKALDEWEKRRGTIGINPIKEVAKSNIPLLMIHGDVDRRVLYFNYKDYEKAMEKAGKTNAQFVTLKGADHFYNTLMYNHQTQLFTTMRDFLAKDCGPGGL</sequence>
<name>A0A7S8F503_9SPHN</name>